<evidence type="ECO:0000313" key="2">
    <source>
        <dbReference type="Proteomes" id="UP001604277"/>
    </source>
</evidence>
<gene>
    <name evidence="1" type="ORF">Fot_01807</name>
</gene>
<protein>
    <submittedName>
        <fullName evidence="1">Actin</fullName>
    </submittedName>
</protein>
<dbReference type="Proteomes" id="UP001604277">
    <property type="component" value="Unassembled WGS sequence"/>
</dbReference>
<name>A0ABD1X517_9LAMI</name>
<sequence>MSDILMPVSTNPISWIAQNQIRDLHFGEEGISSVDVVAPAQSRGFEDRLLKEASLWSSAIRHYLVRPLENMPDKLSMFSAWAQGAITDKVVFSRNQCRLC</sequence>
<dbReference type="AlphaFoldDB" id="A0ABD1X517"/>
<dbReference type="EMBL" id="JBFOLJ010000001">
    <property type="protein sequence ID" value="KAL2557068.1"/>
    <property type="molecule type" value="Genomic_DNA"/>
</dbReference>
<evidence type="ECO:0000313" key="1">
    <source>
        <dbReference type="EMBL" id="KAL2557068.1"/>
    </source>
</evidence>
<proteinExistence type="predicted"/>
<comment type="caution">
    <text evidence="1">The sequence shown here is derived from an EMBL/GenBank/DDBJ whole genome shotgun (WGS) entry which is preliminary data.</text>
</comment>
<organism evidence="1 2">
    <name type="scientific">Forsythia ovata</name>
    <dbReference type="NCBI Taxonomy" id="205694"/>
    <lineage>
        <taxon>Eukaryota</taxon>
        <taxon>Viridiplantae</taxon>
        <taxon>Streptophyta</taxon>
        <taxon>Embryophyta</taxon>
        <taxon>Tracheophyta</taxon>
        <taxon>Spermatophyta</taxon>
        <taxon>Magnoliopsida</taxon>
        <taxon>eudicotyledons</taxon>
        <taxon>Gunneridae</taxon>
        <taxon>Pentapetalae</taxon>
        <taxon>asterids</taxon>
        <taxon>lamiids</taxon>
        <taxon>Lamiales</taxon>
        <taxon>Oleaceae</taxon>
        <taxon>Forsythieae</taxon>
        <taxon>Forsythia</taxon>
    </lineage>
</organism>
<accession>A0ABD1X517</accession>
<keyword evidence="2" id="KW-1185">Reference proteome</keyword>
<reference evidence="2" key="1">
    <citation type="submission" date="2024-07" db="EMBL/GenBank/DDBJ databases">
        <title>Two chromosome-level genome assemblies of Korean endemic species Abeliophyllum distichum and Forsythia ovata (Oleaceae).</title>
        <authorList>
            <person name="Jang H."/>
        </authorList>
    </citation>
    <scope>NUCLEOTIDE SEQUENCE [LARGE SCALE GENOMIC DNA]</scope>
</reference>